<dbReference type="Proteomes" id="UP000051202">
    <property type="component" value="Unassembled WGS sequence"/>
</dbReference>
<dbReference type="InterPro" id="IPR035251">
    <property type="entry name" value="ShlB_POTRA"/>
</dbReference>
<dbReference type="RefSeq" id="WP_058025689.1">
    <property type="nucleotide sequence ID" value="NZ_LNDJ01000108.1"/>
</dbReference>
<dbReference type="InterPro" id="IPR027282">
    <property type="entry name" value="TPS"/>
</dbReference>
<evidence type="ECO:0000313" key="9">
    <source>
        <dbReference type="Proteomes" id="UP000051202"/>
    </source>
</evidence>
<dbReference type="PIRSF" id="PIRSF029745">
    <property type="entry name" value="FhaC"/>
    <property type="match status" value="1"/>
</dbReference>
<dbReference type="PANTHER" id="PTHR34597:SF3">
    <property type="entry name" value="OUTER MEMBRANE TRANSPORTER CDIB"/>
    <property type="match status" value="1"/>
</dbReference>
<dbReference type="InterPro" id="IPR013686">
    <property type="entry name" value="Polypept-transport_assoc_ShlB"/>
</dbReference>
<evidence type="ECO:0000313" key="8">
    <source>
        <dbReference type="EMBL" id="KRU21509.1"/>
    </source>
</evidence>
<dbReference type="GO" id="GO:0008320">
    <property type="term" value="F:protein transmembrane transporter activity"/>
    <property type="evidence" value="ECO:0007669"/>
    <property type="project" value="TreeGrafter"/>
</dbReference>
<evidence type="ECO:0000259" key="7">
    <source>
        <dbReference type="Pfam" id="PF17287"/>
    </source>
</evidence>
<comment type="caution">
    <text evidence="8">The sequence shown here is derived from an EMBL/GenBank/DDBJ whole genome shotgun (WGS) entry which is preliminary data.</text>
</comment>
<feature type="domain" description="Haemolysin activator HlyB C-terminal" evidence="5">
    <location>
        <begin position="240"/>
        <end position="558"/>
    </location>
</feature>
<accession>A0A0T6DNF5</accession>
<evidence type="ECO:0000259" key="6">
    <source>
        <dbReference type="Pfam" id="PF08479"/>
    </source>
</evidence>
<dbReference type="GO" id="GO:0046819">
    <property type="term" value="P:protein secretion by the type V secretion system"/>
    <property type="evidence" value="ECO:0007669"/>
    <property type="project" value="TreeGrafter"/>
</dbReference>
<evidence type="ECO:0000256" key="1">
    <source>
        <dbReference type="ARBA" id="ARBA00022452"/>
    </source>
</evidence>
<dbReference type="Pfam" id="PF03865">
    <property type="entry name" value="ShlB"/>
    <property type="match status" value="1"/>
</dbReference>
<dbReference type="Gene3D" id="3.10.20.310">
    <property type="entry name" value="membrane protein fhac"/>
    <property type="match status" value="1"/>
</dbReference>
<dbReference type="EMBL" id="LNDJ01000108">
    <property type="protein sequence ID" value="KRU21509.1"/>
    <property type="molecule type" value="Genomic_DNA"/>
</dbReference>
<proteinExistence type="predicted"/>
<sequence length="596" mass="65338">MYTDISKARITNHALSVLSLSVASIMVTMSAHAITPEQYQEQRSEALKQQQLIKPNVNINTDTYQQAPSAPIVSASPQSTDPASTACFDINHIYLTGELSDKFTFALMPYTTGSGSLLGSCLSANDINQLVTNVQNRIIEKGYVTTRVLVENQNLKSGNLFLTLIPGRIDQIVATDVQSTRPIYIDNSGNPANFAPAMPMKSGDLLNVRDIEQALENFKRVPTADADFSIAPSSRMTTPGYSDIQVKWQQGKRWRLSATVDDSGQDSTGVYQGNVTLSLDNPTWHNDLLYLSYNHDLDGGNDKSDGSWGYNIGYVLPFDNTQLTLTHSGYNYDQTVAGVNQDYVYSGESYNTDVIVSHLVHRDNHSKTYLKAGGFAKQQSNFIDDTEVEVQKRRTAGYQAGVGYETVIGKTQWIGDVIYQRGTGAFDAIDPPEALFNEGSARAGIVKVGVDVNQPIQLADNSLNYHATFKGQYATEALVPNDRLSIGGRYSVRGFDGERSLSGDHGAILRQELSAYIGDKPHAVYAGVDAGYVTLDNDEQDDLLLGHHLVGGVVGVKGYITPFRTSYDVFAGYPLAQPDNFSDKEWVTGFSLGWQY</sequence>
<keyword evidence="1" id="KW-1134">Transmembrane beta strand</keyword>
<protein>
    <recommendedName>
        <fullName evidence="10">Hemin transporter</fullName>
    </recommendedName>
</protein>
<dbReference type="InterPro" id="IPR051544">
    <property type="entry name" value="TPS_OM_transporter"/>
</dbReference>
<dbReference type="Gene3D" id="2.40.160.50">
    <property type="entry name" value="membrane protein fhac: a member of the omp85/tpsb transporter family"/>
    <property type="match status" value="1"/>
</dbReference>
<keyword evidence="9" id="KW-1185">Reference proteome</keyword>
<gene>
    <name evidence="8" type="ORF">AS194_11900</name>
</gene>
<evidence type="ECO:0000256" key="3">
    <source>
        <dbReference type="ARBA" id="ARBA00023237"/>
    </source>
</evidence>
<reference evidence="8 9" key="1">
    <citation type="submission" date="2015-11" db="EMBL/GenBank/DDBJ databases">
        <title>Permanent draft genome of Psychrobacter piscatorii LQ58.</title>
        <authorList>
            <person name="Zhou M."/>
            <person name="Dong B."/>
            <person name="Liu Q."/>
        </authorList>
    </citation>
    <scope>NUCLEOTIDE SEQUENCE [LARGE SCALE GENOMIC DNA]</scope>
    <source>
        <strain evidence="8 9">LQ58</strain>
    </source>
</reference>
<organism evidence="8 9">
    <name type="scientific">Psychrobacter piscatorii</name>
    <dbReference type="NCBI Taxonomy" id="554343"/>
    <lineage>
        <taxon>Bacteria</taxon>
        <taxon>Pseudomonadati</taxon>
        <taxon>Pseudomonadota</taxon>
        <taxon>Gammaproteobacteria</taxon>
        <taxon>Moraxellales</taxon>
        <taxon>Moraxellaceae</taxon>
        <taxon>Psychrobacter</taxon>
    </lineage>
</organism>
<dbReference type="Pfam" id="PF17287">
    <property type="entry name" value="POTRA_3"/>
    <property type="match status" value="1"/>
</dbReference>
<evidence type="ECO:0000256" key="2">
    <source>
        <dbReference type="ARBA" id="ARBA00022692"/>
    </source>
</evidence>
<feature type="domain" description="ShlB POTRA" evidence="7">
    <location>
        <begin position="186"/>
        <end position="232"/>
    </location>
</feature>
<dbReference type="AlphaFoldDB" id="A0A0T6DNF5"/>
<keyword evidence="4" id="KW-0732">Signal</keyword>
<keyword evidence="3" id="KW-0998">Cell outer membrane</keyword>
<dbReference type="InterPro" id="IPR005565">
    <property type="entry name" value="Hemolysn_activator_HlyB_C"/>
</dbReference>
<dbReference type="GO" id="GO:0098046">
    <property type="term" value="C:type V protein secretion system complex"/>
    <property type="evidence" value="ECO:0007669"/>
    <property type="project" value="TreeGrafter"/>
</dbReference>
<name>A0A0T6DNF5_9GAMM</name>
<feature type="chain" id="PRO_5006668947" description="Hemin transporter" evidence="4">
    <location>
        <begin position="34"/>
        <end position="596"/>
    </location>
</feature>
<keyword evidence="1" id="KW-0472">Membrane</keyword>
<evidence type="ECO:0000256" key="4">
    <source>
        <dbReference type="SAM" id="SignalP"/>
    </source>
</evidence>
<keyword evidence="2" id="KW-0812">Transmembrane</keyword>
<dbReference type="Pfam" id="PF08479">
    <property type="entry name" value="POTRA_2"/>
    <property type="match status" value="1"/>
</dbReference>
<dbReference type="PANTHER" id="PTHR34597">
    <property type="entry name" value="SLR1661 PROTEIN"/>
    <property type="match status" value="1"/>
</dbReference>
<feature type="domain" description="Polypeptide-transport-associated ShlB-type" evidence="6">
    <location>
        <begin position="88"/>
        <end position="167"/>
    </location>
</feature>
<feature type="signal peptide" evidence="4">
    <location>
        <begin position="1"/>
        <end position="33"/>
    </location>
</feature>
<evidence type="ECO:0000259" key="5">
    <source>
        <dbReference type="Pfam" id="PF03865"/>
    </source>
</evidence>
<evidence type="ECO:0008006" key="10">
    <source>
        <dbReference type="Google" id="ProtNLM"/>
    </source>
</evidence>